<feature type="compositionally biased region" description="Acidic residues" evidence="1">
    <location>
        <begin position="305"/>
        <end position="316"/>
    </location>
</feature>
<feature type="compositionally biased region" description="Acidic residues" evidence="1">
    <location>
        <begin position="220"/>
        <end position="237"/>
    </location>
</feature>
<organism evidence="3 4">
    <name type="scientific">Natrialba swarupiae</name>
    <dbReference type="NCBI Taxonomy" id="2448032"/>
    <lineage>
        <taxon>Archaea</taxon>
        <taxon>Methanobacteriati</taxon>
        <taxon>Methanobacteriota</taxon>
        <taxon>Stenosarchaea group</taxon>
        <taxon>Halobacteria</taxon>
        <taxon>Halobacteriales</taxon>
        <taxon>Natrialbaceae</taxon>
        <taxon>Natrialba</taxon>
    </lineage>
</organism>
<protein>
    <submittedName>
        <fullName evidence="3">Uncharacterized protein</fullName>
    </submittedName>
</protein>
<feature type="transmembrane region" description="Helical" evidence="2">
    <location>
        <begin position="21"/>
        <end position="44"/>
    </location>
</feature>
<sequence length="316" mass="34523">MREKETQGTKWGTARPGWARSWLTVVIVAAVVVGLTVASAGAIAGSGEAKQGQYDELLVTDHCDEETNHLSVENPNGEPVELMLSWSTDQQSIQLQSSESLDTEIQSETTATASDDSDSQTTAYSLSTTVPPAENVTFVGLADGTYELSATADGEDVPLEHTEITLECGSDGDETISVLTSDQLEEHVAGETVGDTVSVTETTDEDHEDDDHDVKVGEDEKPDDEVTDDRDHDEEDDYHDKEDRDEEPAPDKHVDETDDKGIIDKITDPMVNVPMDDKDDREIVDKITDPMVNVPADDKPADEKDDRDDQNDDKDS</sequence>
<name>A0A5D5AR03_9EURY</name>
<comment type="caution">
    <text evidence="3">The sequence shown here is derived from an EMBL/GenBank/DDBJ whole genome shotgun (WGS) entry which is preliminary data.</text>
</comment>
<evidence type="ECO:0000256" key="1">
    <source>
        <dbReference type="SAM" id="MobiDB-lite"/>
    </source>
</evidence>
<evidence type="ECO:0000313" key="4">
    <source>
        <dbReference type="Proteomes" id="UP000324104"/>
    </source>
</evidence>
<dbReference type="Proteomes" id="UP000324104">
    <property type="component" value="Unassembled WGS sequence"/>
</dbReference>
<keyword evidence="2" id="KW-0812">Transmembrane</keyword>
<evidence type="ECO:0000256" key="2">
    <source>
        <dbReference type="SAM" id="Phobius"/>
    </source>
</evidence>
<dbReference type="EMBL" id="VTAW01000003">
    <property type="protein sequence ID" value="TYT63345.1"/>
    <property type="molecule type" value="Genomic_DNA"/>
</dbReference>
<dbReference type="AlphaFoldDB" id="A0A5D5AR03"/>
<feature type="compositionally biased region" description="Basic and acidic residues" evidence="1">
    <location>
        <begin position="238"/>
        <end position="267"/>
    </location>
</feature>
<keyword evidence="2" id="KW-0472">Membrane</keyword>
<gene>
    <name evidence="3" type="ORF">FYC77_04545</name>
</gene>
<dbReference type="RefSeq" id="WP_149080321.1">
    <property type="nucleotide sequence ID" value="NZ_VTAW01000003.1"/>
</dbReference>
<feature type="compositionally biased region" description="Acidic residues" evidence="1">
    <location>
        <begin position="202"/>
        <end position="211"/>
    </location>
</feature>
<proteinExistence type="predicted"/>
<feature type="region of interest" description="Disordered" evidence="1">
    <location>
        <begin position="182"/>
        <end position="316"/>
    </location>
</feature>
<feature type="compositionally biased region" description="Low complexity" evidence="1">
    <location>
        <begin position="191"/>
        <end position="201"/>
    </location>
</feature>
<evidence type="ECO:0000313" key="3">
    <source>
        <dbReference type="EMBL" id="TYT63345.1"/>
    </source>
</evidence>
<accession>A0A5D5AR03</accession>
<keyword evidence="4" id="KW-1185">Reference proteome</keyword>
<reference evidence="3 4" key="1">
    <citation type="submission" date="2019-08" db="EMBL/GenBank/DDBJ databases">
        <title>Archaea genome.</title>
        <authorList>
            <person name="Kajale S."/>
            <person name="Shouche Y."/>
            <person name="Deshpande N."/>
            <person name="Sharma A."/>
        </authorList>
    </citation>
    <scope>NUCLEOTIDE SEQUENCE [LARGE SCALE GENOMIC DNA]</scope>
    <source>
        <strain evidence="3 4">ESP3B_9</strain>
    </source>
</reference>
<feature type="compositionally biased region" description="Basic and acidic residues" evidence="1">
    <location>
        <begin position="275"/>
        <end position="288"/>
    </location>
</feature>
<keyword evidence="2" id="KW-1133">Transmembrane helix</keyword>